<dbReference type="EMBL" id="SLUO01000021">
    <property type="protein sequence ID" value="TCL54274.1"/>
    <property type="molecule type" value="Genomic_DNA"/>
</dbReference>
<comment type="caution">
    <text evidence="2">The sequence shown here is derived from an EMBL/GenBank/DDBJ whole genome shotgun (WGS) entry which is preliminary data.</text>
</comment>
<keyword evidence="1" id="KW-1133">Transmembrane helix</keyword>
<gene>
    <name evidence="2" type="ORF">EDD76_12144</name>
</gene>
<dbReference type="InterPro" id="IPR010001">
    <property type="entry name" value="BofA"/>
</dbReference>
<keyword evidence="1" id="KW-0812">Transmembrane</keyword>
<dbReference type="STRING" id="1469948.GCA_000732725_02980"/>
<feature type="transmembrane region" description="Helical" evidence="1">
    <location>
        <begin position="58"/>
        <end position="84"/>
    </location>
</feature>
<evidence type="ECO:0000313" key="3">
    <source>
        <dbReference type="Proteomes" id="UP000295718"/>
    </source>
</evidence>
<feature type="transmembrane region" description="Helical" evidence="1">
    <location>
        <begin position="30"/>
        <end position="52"/>
    </location>
</feature>
<feature type="transmembrane region" description="Helical" evidence="1">
    <location>
        <begin position="6"/>
        <end position="23"/>
    </location>
</feature>
<dbReference type="RefSeq" id="WP_081906025.1">
    <property type="nucleotide sequence ID" value="NZ_JPNB01000002.1"/>
</dbReference>
<name>A0A4R1QTQ6_9FIRM</name>
<proteinExistence type="predicted"/>
<dbReference type="OrthoDB" id="1929822at2"/>
<evidence type="ECO:0000256" key="1">
    <source>
        <dbReference type="SAM" id="Phobius"/>
    </source>
</evidence>
<accession>A0A4R1QTQ6</accession>
<keyword evidence="3" id="KW-1185">Reference proteome</keyword>
<sequence>MDNYMGAIMIAASCILVLLIGAFRKKKEWIINFILRAVVGTAAAFFVNGFLVSQGLSIAIGINPITVLTSGILGFPGLIMLYGINLYTLL</sequence>
<dbReference type="AlphaFoldDB" id="A0A4R1QTQ6"/>
<reference evidence="2 3" key="1">
    <citation type="submission" date="2019-03" db="EMBL/GenBank/DDBJ databases">
        <title>Genomic Encyclopedia of Type Strains, Phase IV (KMG-IV): sequencing the most valuable type-strain genomes for metagenomic binning, comparative biology and taxonomic classification.</title>
        <authorList>
            <person name="Goeker M."/>
        </authorList>
    </citation>
    <scope>NUCLEOTIDE SEQUENCE [LARGE SCALE GENOMIC DNA]</scope>
    <source>
        <strain evidence="2 3">DSM 100556</strain>
    </source>
</reference>
<protein>
    <submittedName>
        <fullName evidence="2">Inhibitor of the pro-sigma K processing machinery</fullName>
    </submittedName>
</protein>
<dbReference type="Proteomes" id="UP000295718">
    <property type="component" value="Unassembled WGS sequence"/>
</dbReference>
<organism evidence="2 3">
    <name type="scientific">Kineothrix alysoides</name>
    <dbReference type="NCBI Taxonomy" id="1469948"/>
    <lineage>
        <taxon>Bacteria</taxon>
        <taxon>Bacillati</taxon>
        <taxon>Bacillota</taxon>
        <taxon>Clostridia</taxon>
        <taxon>Lachnospirales</taxon>
        <taxon>Lachnospiraceae</taxon>
        <taxon>Kineothrix</taxon>
    </lineage>
</organism>
<evidence type="ECO:0000313" key="2">
    <source>
        <dbReference type="EMBL" id="TCL54274.1"/>
    </source>
</evidence>
<dbReference type="Pfam" id="PF07441">
    <property type="entry name" value="BofA"/>
    <property type="match status" value="1"/>
</dbReference>
<keyword evidence="1" id="KW-0472">Membrane</keyword>